<evidence type="ECO:0000313" key="3">
    <source>
        <dbReference type="Proteomes" id="UP001285521"/>
    </source>
</evidence>
<keyword evidence="2" id="KW-0255">Endonuclease</keyword>
<keyword evidence="2" id="KW-0378">Hydrolase</keyword>
<keyword evidence="3" id="KW-1185">Reference proteome</keyword>
<dbReference type="EMBL" id="JAXAVW010000072">
    <property type="protein sequence ID" value="MDX8037550.1"/>
    <property type="molecule type" value="Genomic_DNA"/>
</dbReference>
<evidence type="ECO:0000313" key="2">
    <source>
        <dbReference type="EMBL" id="MDX8037550.1"/>
    </source>
</evidence>
<reference evidence="2 3" key="1">
    <citation type="submission" date="2023-11" db="EMBL/GenBank/DDBJ databases">
        <title>Lentzea sokolovensis, sp. nov., Lentzea kristufkii, sp. nov., and Lentzea miocenensis, sp. nov., rare actinobacteria from Sokolov Coal Basin, Miocene lacustrine sediment, Czech Republic.</title>
        <authorList>
            <person name="Lara A."/>
            <person name="Kotroba L."/>
            <person name="Nouioui I."/>
            <person name="Neumann-Schaal M."/>
            <person name="Mast Y."/>
            <person name="Chronakova A."/>
        </authorList>
    </citation>
    <scope>NUCLEOTIDE SEQUENCE [LARGE SCALE GENOMIC DNA]</scope>
    <source>
        <strain evidence="2 3">BCCO 10_0856</strain>
    </source>
</reference>
<dbReference type="RefSeq" id="WP_319972538.1">
    <property type="nucleotide sequence ID" value="NZ_JAXAVW010000072.1"/>
</dbReference>
<proteinExistence type="predicted"/>
<sequence length="75" mass="8952">MIDGTLVFRLWPQRQWHSRIVTRLTLTLLSQVPSGRDVEREMTIRLDERNRPEPDLLVSTATYDRNRTWFEPADV</sequence>
<dbReference type="InterPro" id="IPR008538">
    <property type="entry name" value="Uma2"/>
</dbReference>
<comment type="caution">
    <text evidence="2">The sequence shown here is derived from an EMBL/GenBank/DDBJ whole genome shotgun (WGS) entry which is preliminary data.</text>
</comment>
<dbReference type="Proteomes" id="UP001285521">
    <property type="component" value="Unassembled WGS sequence"/>
</dbReference>
<dbReference type="GO" id="GO:0004519">
    <property type="term" value="F:endonuclease activity"/>
    <property type="evidence" value="ECO:0007669"/>
    <property type="project" value="UniProtKB-KW"/>
</dbReference>
<protein>
    <submittedName>
        <fullName evidence="2">Uma2 family endonuclease</fullName>
    </submittedName>
</protein>
<feature type="non-terminal residue" evidence="2">
    <location>
        <position position="75"/>
    </location>
</feature>
<name>A0ABU4TH75_9PSEU</name>
<accession>A0ABU4TH75</accession>
<keyword evidence="2" id="KW-0540">Nuclease</keyword>
<feature type="domain" description="Putative restriction endonuclease" evidence="1">
    <location>
        <begin position="2"/>
        <end position="68"/>
    </location>
</feature>
<gene>
    <name evidence="2" type="ORF">SK803_45765</name>
</gene>
<evidence type="ECO:0000259" key="1">
    <source>
        <dbReference type="Pfam" id="PF05685"/>
    </source>
</evidence>
<organism evidence="2 3">
    <name type="scientific">Lentzea miocenica</name>
    <dbReference type="NCBI Taxonomy" id="3095431"/>
    <lineage>
        <taxon>Bacteria</taxon>
        <taxon>Bacillati</taxon>
        <taxon>Actinomycetota</taxon>
        <taxon>Actinomycetes</taxon>
        <taxon>Pseudonocardiales</taxon>
        <taxon>Pseudonocardiaceae</taxon>
        <taxon>Lentzea</taxon>
    </lineage>
</organism>
<dbReference type="Pfam" id="PF05685">
    <property type="entry name" value="Uma2"/>
    <property type="match status" value="1"/>
</dbReference>